<evidence type="ECO:0000256" key="1">
    <source>
        <dbReference type="SAM" id="MobiDB-lite"/>
    </source>
</evidence>
<dbReference type="PANTHER" id="PTHR16317">
    <property type="entry name" value="INTEGRIN ALPHA REPEAT DOMAIN-CONTAINING"/>
    <property type="match status" value="1"/>
</dbReference>
<feature type="region of interest" description="Disordered" evidence="1">
    <location>
        <begin position="607"/>
        <end position="645"/>
    </location>
</feature>
<feature type="compositionally biased region" description="Basic and acidic residues" evidence="1">
    <location>
        <begin position="225"/>
        <end position="250"/>
    </location>
</feature>
<feature type="region of interest" description="Disordered" evidence="1">
    <location>
        <begin position="1746"/>
        <end position="1849"/>
    </location>
</feature>
<feature type="compositionally biased region" description="Polar residues" evidence="1">
    <location>
        <begin position="608"/>
        <end position="640"/>
    </location>
</feature>
<dbReference type="Pfam" id="PF15907">
    <property type="entry name" value="Itfg2"/>
    <property type="match status" value="2"/>
</dbReference>
<dbReference type="Proteomes" id="UP000245591">
    <property type="component" value="Unassembled WGS sequence"/>
</dbReference>
<feature type="compositionally biased region" description="Basic and acidic residues" evidence="1">
    <location>
        <begin position="1840"/>
        <end position="1849"/>
    </location>
</feature>
<dbReference type="PANTHER" id="PTHR16317:SF1">
    <property type="entry name" value="KICSTOR COMPLEX PROTEIN ITFG2"/>
    <property type="match status" value="1"/>
</dbReference>
<feature type="compositionally biased region" description="Polar residues" evidence="1">
    <location>
        <begin position="1777"/>
        <end position="1804"/>
    </location>
</feature>
<feature type="region of interest" description="Disordered" evidence="1">
    <location>
        <begin position="183"/>
        <end position="298"/>
    </location>
</feature>
<gene>
    <name evidence="3" type="ORF">BB558_000558</name>
    <name evidence="2" type="ORF">BB558_001278</name>
</gene>
<feature type="compositionally biased region" description="Polar residues" evidence="1">
    <location>
        <begin position="211"/>
        <end position="224"/>
    </location>
</feature>
<feature type="compositionally biased region" description="Polar residues" evidence="1">
    <location>
        <begin position="279"/>
        <end position="288"/>
    </location>
</feature>
<protein>
    <submittedName>
        <fullName evidence="2">Uncharacterized protein</fullName>
    </submittedName>
</protein>
<dbReference type="InterPro" id="IPR031793">
    <property type="entry name" value="KICSTOR_ITFG2"/>
</dbReference>
<evidence type="ECO:0000313" key="2">
    <source>
        <dbReference type="EMBL" id="PWA02567.1"/>
    </source>
</evidence>
<reference evidence="2 4" key="1">
    <citation type="journal article" date="2018" name="MBio">
        <title>Comparative Genomics Reveals the Core Gene Toolbox for the Fungus-Insect Symbiosis.</title>
        <authorList>
            <person name="Wang Y."/>
            <person name="Stata M."/>
            <person name="Wang W."/>
            <person name="Stajich J.E."/>
            <person name="White M.M."/>
            <person name="Moncalvo J.M."/>
        </authorList>
    </citation>
    <scope>NUCLEOTIDE SEQUENCE [LARGE SCALE GENOMIC DNA]</scope>
    <source>
        <strain evidence="2 4">AUS-126-30</strain>
    </source>
</reference>
<feature type="compositionally biased region" description="Polar residues" evidence="1">
    <location>
        <begin position="2090"/>
        <end position="2099"/>
    </location>
</feature>
<dbReference type="InterPro" id="IPR028994">
    <property type="entry name" value="Integrin_alpha_N"/>
</dbReference>
<proteinExistence type="predicted"/>
<name>A0A2U1JBU8_SMIAN</name>
<feature type="region of interest" description="Disordered" evidence="1">
    <location>
        <begin position="1470"/>
        <end position="1496"/>
    </location>
</feature>
<feature type="region of interest" description="Disordered" evidence="1">
    <location>
        <begin position="532"/>
        <end position="554"/>
    </location>
</feature>
<dbReference type="EMBL" id="MBFU01000024">
    <property type="protein sequence ID" value="PWA03231.1"/>
    <property type="molecule type" value="Genomic_DNA"/>
</dbReference>
<feature type="compositionally biased region" description="Polar residues" evidence="1">
    <location>
        <begin position="183"/>
        <end position="196"/>
    </location>
</feature>
<evidence type="ECO:0000313" key="3">
    <source>
        <dbReference type="EMBL" id="PWA03231.1"/>
    </source>
</evidence>
<feature type="compositionally biased region" description="Polar residues" evidence="1">
    <location>
        <begin position="1746"/>
        <end position="1765"/>
    </location>
</feature>
<evidence type="ECO:0000313" key="4">
    <source>
        <dbReference type="Proteomes" id="UP000245591"/>
    </source>
</evidence>
<sequence>MRVVELSSRLQWSFQGNIFPDALTTGDIDNDGCFEFIIGNSTGEMGIFKGRGGDSNWGMSINQVKSEEDYWVDVENNRFPKDTGFMFSDDTETKGKKNKRITWQDALKHERNGRKPWAIAKKLGTITAITVGDVCNNGKQAIVVVNGEGELHIFQYPFKLVSTTEKNSNLSNYENLIKSSSIYSNTIPKNSPNSRNRLPRKNKKVDESSDSDNFITNSNSINGRNKNETNRDSKYIYHKDSHNTEYDTKDVFSNTDRNVDSLSQTKHNSNKTDKKSGIISKSTNINESSPKKAKSRSIKTVNIDSNDISESSDMINNNAFKSHFLNDTKKKLGSYQSSDSSLRLGFKKIQKKKIQKVDIWEPLQIYQPNATLEIPMNAERLVVDDIDGDGLKEIIISTSDGFIYSFRIEIEKLEIPRDFLRKNSNFGPNIMVNDIPYQNKRKKNNHKSNEDDYFSTSRISVDDKLIDNDSSIQTSALQNFMRLSASSGDDFEYKFHKINQNSSSEVARNHGKPSYGLMDNFLNKVKRRLTTSDSLSKKVDRQSKRSASLHTHVNFGSKVENSSELYNNASQNDFKPRNSVPAVISDSIIEILNETPQSVEIDNEKIFDSNNGYNPTSDFNLSTQNNDSGNKNKQELSNSPKIIAGEDLDMLSKKPQDRIEHKRRNSVGNKKMNSLDTLNSLIASEKKIESNNSKTFDMNQQLNTLDAEILKLNDESVIDDKSKALCEIMTHGLKNAVGNSKIFSWAFTAPPSISNSKNSSLSHSRVNSVTDKSLALDKSKLQKQPVDTPKLIPGKNTFLNIDHEIGDLDRGSSAPVIGAAFTRTRSLSLSVVTDNLNVSNSNNNQETTKKFYKSRKSYNFQSDRFKGYKYHSSDIASHNSSKSSTILLLNNEGVLSGFIPKNDTSVHLTKQIPLSDFSIKEKHTSQDKNESQTVENLNTGFSSIHDKELQPFPDGTGTENQLDRKESPFSVEESAIKPSPQSFHNDKKIQNLNYTDEYLDHDQNKETKSPHNDTVHSEPANHIANSISFQQNYSINTVDSRSKDLETKAVLPGDIQNYEAVNNITKLLPKDHQKIYKKTSSSPKNKYSIAEITDDTVKKIMQNSHQEQLTSEYYSPKFTNTKNQSYLNVPEQEIINSLTTDFNLKSKTDSTVVDNLKLVLTNNWFMDNFIGDLTLTLAKKNTFKNEPKKPNPNEKADLNNTEIIQDTNGSTDPSFDENLYKYLIVAKPGGRFAPINNQGVVMDIIESPTTSLTGVSETFGSSGARLSSSLMLGKVLNSESNNSLSYDTNKQNLYDYYMQENTSTSENPYFSKQSFHSFLNKKRDKGSSFNDTDISCGSLNSSWSSRAKPMLPMLGYLENKKLTLKQEKNGTRSTLKKKKSHFNEGTSGASILKNRTQSGSYRLRPHLVSGHVNVVNFKKNKEAIIDNTKDEFSDEKHLIHKAVDKTDENIKQSLKQNNLPQNELILLKTDQRSDQVCKSNESSYSPKNPSKLPQSLPKNITLKHTQSMAVSELYSGISVPKSSAIDPYYQSAAVENTNLILDTKNSFSPSISTSKSPEYQNSFKPIKETKKYNYKDRFNFINAIDSRKVVSSLKANLNLSGNTKQHLKEQKSAFDENGNKNPSELDDVGFSIASSRYFIDAGRPRAKTNESYNNESLNSFGIQNYPSSSNPKNKNILQNFGSYYSSSHRGIHGNIEYLGDRLNSGAMKLPGLKSKFSTLLSVSAPEKNFNDFYHLMNFENTNTSNFVNNTDLQSKDQNPNSNFKGRNSKNKSLLLKSRNNQPGGTNFQTPSDGNQLLNPPTGSRNFEDNYETDGSFESTGSFNDENLDNFQGNNSINNGKLDDNKDKKNENSELSLTSLEADVQTFVIGDVFGGFIGKPTIFPSSKNTFLFEESSYEECDYNEPHKALELSPNSPSGNQNAPLVNVMPWIAVATMDGILTLYDNNSSLSCVIDLGVRDPVLGIWRTSIPDISKYLSNNKDLSVGENTGNINNDFYLYDYDRSSLATYSKHLKDSSHLPDKPDFLVICTWRGNTYFVDLSLVKTFLADSMGRRLLSNKPKNDGSFNKCAQEGSLTKKVSFSSDIQNETTQPISINNTKINVDSKRSPPSEHDKDDTKNNSPKSKIATRISNCFVTQFKFLETINAFLAAPFAPMVGGPNVPCLFYVDYQHRVWVYYHLNSILDLGSTYGSTIISNGTQKGTKAGFSSDVVDGFDSNPEKHLNFSENPKKIVWNVAHMSLQRLYMYHWIPKSLILGYNRIFLSEYLMNLCFSRSFDSASKENIFGNQKHSLSHLGPNPKQDFNYTETLSNRKNNGFEANFTGLNHERHNNNFVKGYYLLYSLVSFPFGIYIKGNIVITYNSTFENPHISTNFAESSSTEESITQLTMLSKNLCQSFDDPNYRDTFSTEQKTYKPTSFTVTGKNLLFDLSDFSTLKSYGLVPKNSNRKSSSLCLDHINNGEGNTETDFRAGFRNSDTNQKSILNITESSQIKNQRISQAHSKMNGFHQRITKSHKNPNKSKINKSLNILLKHATERNDTIVSQTDQHKASPDVGLMSFVDFIQPDILSKQAKKHVCKSLGLPIETITDMVDPATIPGISKFINDILY</sequence>
<organism evidence="2 4">
    <name type="scientific">Smittium angustum</name>
    <dbReference type="NCBI Taxonomy" id="133377"/>
    <lineage>
        <taxon>Eukaryota</taxon>
        <taxon>Fungi</taxon>
        <taxon>Fungi incertae sedis</taxon>
        <taxon>Zoopagomycota</taxon>
        <taxon>Kickxellomycotina</taxon>
        <taxon>Harpellomycetes</taxon>
        <taxon>Harpellales</taxon>
        <taxon>Legeriomycetaceae</taxon>
        <taxon>Smittium</taxon>
    </lineage>
</organism>
<dbReference type="GO" id="GO:0032006">
    <property type="term" value="P:regulation of TOR signaling"/>
    <property type="evidence" value="ECO:0007669"/>
    <property type="project" value="TreeGrafter"/>
</dbReference>
<feature type="compositionally biased region" description="Polar residues" evidence="1">
    <location>
        <begin position="1815"/>
        <end position="1836"/>
    </location>
</feature>
<feature type="compositionally biased region" description="Polar residues" evidence="1">
    <location>
        <begin position="251"/>
        <end position="267"/>
    </location>
</feature>
<feature type="region of interest" description="Disordered" evidence="1">
    <location>
        <begin position="2090"/>
        <end position="2122"/>
    </location>
</feature>
<dbReference type="EMBL" id="MBFU01000072">
    <property type="protein sequence ID" value="PWA02567.1"/>
    <property type="molecule type" value="Genomic_DNA"/>
</dbReference>
<keyword evidence="4" id="KW-1185">Reference proteome</keyword>
<accession>A0A2U1JBU8</accession>
<feature type="compositionally biased region" description="Basic and acidic residues" evidence="1">
    <location>
        <begin position="2100"/>
        <end position="2116"/>
    </location>
</feature>
<feature type="compositionally biased region" description="Polar residues" evidence="1">
    <location>
        <begin position="1476"/>
        <end position="1496"/>
    </location>
</feature>
<comment type="caution">
    <text evidence="2">The sequence shown here is derived from an EMBL/GenBank/DDBJ whole genome shotgun (WGS) entry which is preliminary data.</text>
</comment>
<dbReference type="SUPFAM" id="SSF69318">
    <property type="entry name" value="Integrin alpha N-terminal domain"/>
    <property type="match status" value="1"/>
</dbReference>
<feature type="region of interest" description="Disordered" evidence="1">
    <location>
        <begin position="943"/>
        <end position="988"/>
    </location>
</feature>